<dbReference type="Gene3D" id="2.60.120.920">
    <property type="match status" value="2"/>
</dbReference>
<dbReference type="InterPro" id="IPR027370">
    <property type="entry name" value="Znf-RING_euk"/>
</dbReference>
<evidence type="ECO:0000256" key="4">
    <source>
        <dbReference type="PROSITE-ProRule" id="PRU00024"/>
    </source>
</evidence>
<dbReference type="InterPro" id="IPR006574">
    <property type="entry name" value="PRY"/>
</dbReference>
<sequence>FKTCGGIKIQVLCISITVENSVNILSDNIGDFQKAMASAPPTKKMMEEATCSVCLQLMREPVSIDCGHIFCRLCIESILENLQVTSLPSRSQCPLCRTPFQRESFRPSKQLQNLIETIKEMERERLCEEHREQLHLFCEDDGQLICWRCERSSQHRGHNTAPVEDVCPGYKAKLHKAVTKLREQEDQCQRLKLTTKEQISKWEEKIKLQREKIQSDFKNLHNLLDVEEKYYLWKLEKEEEQTMKSLQDSEASLEKQSQELKSHILELEKKCQQSAQDLLQDVKDTLSGTLAVKLKEPEAVSLELQTMCNVSELYLDMKKILKTYQVSVTLDVDTAHINLNVSKDRRQVTFGEAQVKFSTSGRFSDLSCVLGCESFTSGRYYFEVDVGEGTQWGLGVCLENVCRSPDKNLMFQSQVWAIKRCKENKYVALTSPPTSLSLSEKPLVVGVFLDCEAGLVSFYNMPTGSHIFTFPKASFSETLRPFFQVYPCSPLFLPPPEEVVSKEAGRRKREDPQRLRDSEASLEKQSQKLKRRILELEKKCQQSAQDLLQNMKDTVDRNRGTLSFICPLKMSLSSADSGSLAVKLEIPEAMSLELQTVFNVCELHLDLKKISKSYQGLQKISRSVEGQKPRLLVCPSLWKILSTSSLPLNLILELFKKGHGLSYCYQEDEGGSHCVEGILENVQVNSSLSRSQCPLCRAPFQRESLRSNKQLENLVETVKEIDSEKLCETHGEQLHLFCEDDGQLICWRCERASQHRGHNTELVEDVCPGYKEKVGLQKQKIHFDFKKLYRFLCEEEKAFLWRLEKEREQTLRILQGDEDSLEQQGLELKSHILELEKKCQQSAQDLLQDVKDTLSRSSAVKLELPEDVSLEIHTVCNVSGLYLNVKKMLKCYQVSVTLDPDTAHEELAVSENRRQVTTGGLQMKPNTSGRFLASPCVLGCEGFTSGRYYFEVDVGEGTGCDLGVCLQNVSRGLLVSLNPESGFWVIRISKTYGYIALTSPPTSLPLSEQPRVVGVFLDCEAGLVSFYDMSTDSHIFTFPKASFSDTLRPFFRVYQHSPVFLPPPDE</sequence>
<organism evidence="10 11">
    <name type="scientific">Galemys pyrenaicus</name>
    <name type="common">Iberian desman</name>
    <name type="synonym">Pyrenean desman</name>
    <dbReference type="NCBI Taxonomy" id="202257"/>
    <lineage>
        <taxon>Eukaryota</taxon>
        <taxon>Metazoa</taxon>
        <taxon>Chordata</taxon>
        <taxon>Craniata</taxon>
        <taxon>Vertebrata</taxon>
        <taxon>Euteleostomi</taxon>
        <taxon>Mammalia</taxon>
        <taxon>Eutheria</taxon>
        <taxon>Laurasiatheria</taxon>
        <taxon>Eulipotyphla</taxon>
        <taxon>Talpidae</taxon>
        <taxon>Galemys</taxon>
    </lineage>
</organism>
<evidence type="ECO:0000256" key="6">
    <source>
        <dbReference type="SAM" id="MobiDB-lite"/>
    </source>
</evidence>
<dbReference type="Pfam" id="PF00643">
    <property type="entry name" value="zf-B_box"/>
    <property type="match status" value="2"/>
</dbReference>
<dbReference type="InterPro" id="IPR013320">
    <property type="entry name" value="ConA-like_dom_sf"/>
</dbReference>
<dbReference type="Gene3D" id="3.30.160.60">
    <property type="entry name" value="Classic Zinc Finger"/>
    <property type="match status" value="2"/>
</dbReference>
<dbReference type="SUPFAM" id="SSF57845">
    <property type="entry name" value="B-box zinc-binding domain"/>
    <property type="match status" value="2"/>
</dbReference>
<dbReference type="SMART" id="SM00589">
    <property type="entry name" value="PRY"/>
    <property type="match status" value="2"/>
</dbReference>
<evidence type="ECO:0000256" key="3">
    <source>
        <dbReference type="ARBA" id="ARBA00022833"/>
    </source>
</evidence>
<feature type="domain" description="B box-type" evidence="8">
    <location>
        <begin position="722"/>
        <end position="763"/>
    </location>
</feature>
<dbReference type="InterPro" id="IPR050143">
    <property type="entry name" value="TRIM/RBCC"/>
</dbReference>
<feature type="domain" description="B box-type" evidence="8">
    <location>
        <begin position="122"/>
        <end position="163"/>
    </location>
</feature>
<dbReference type="InterPro" id="IPR043136">
    <property type="entry name" value="B30.2/SPRY_sf"/>
</dbReference>
<proteinExistence type="predicted"/>
<dbReference type="PRINTS" id="PR01407">
    <property type="entry name" value="BUTYPHLNCDUF"/>
</dbReference>
<dbReference type="Gene3D" id="3.30.40.10">
    <property type="entry name" value="Zinc/RING finger domain, C3HC4 (zinc finger)"/>
    <property type="match status" value="2"/>
</dbReference>
<evidence type="ECO:0000256" key="1">
    <source>
        <dbReference type="ARBA" id="ARBA00022723"/>
    </source>
</evidence>
<dbReference type="FunFam" id="2.60.120.920:FF:000004">
    <property type="entry name" value="Butyrophilin subfamily 1 member A1"/>
    <property type="match status" value="2"/>
</dbReference>
<dbReference type="SUPFAM" id="SSF57850">
    <property type="entry name" value="RING/U-box"/>
    <property type="match status" value="2"/>
</dbReference>
<dbReference type="InterPro" id="IPR000315">
    <property type="entry name" value="Znf_B-box"/>
</dbReference>
<protein>
    <submittedName>
        <fullName evidence="10">E3 ubiquitin-protein ligase TRIM38</fullName>
    </submittedName>
</protein>
<dbReference type="PROSITE" id="PS50119">
    <property type="entry name" value="ZF_BBOX"/>
    <property type="match status" value="2"/>
</dbReference>
<dbReference type="InterPro" id="IPR001841">
    <property type="entry name" value="Znf_RING"/>
</dbReference>
<dbReference type="SMART" id="SM00184">
    <property type="entry name" value="RING"/>
    <property type="match status" value="1"/>
</dbReference>
<accession>A0A8J5ZNL3</accession>
<dbReference type="Pfam" id="PF13445">
    <property type="entry name" value="zf-RING_UBOX"/>
    <property type="match status" value="1"/>
</dbReference>
<keyword evidence="2 4" id="KW-0863">Zinc-finger</keyword>
<dbReference type="InterPro" id="IPR003877">
    <property type="entry name" value="SPRY_dom"/>
</dbReference>
<dbReference type="InterPro" id="IPR001870">
    <property type="entry name" value="B30.2/SPRY"/>
</dbReference>
<evidence type="ECO:0000256" key="5">
    <source>
        <dbReference type="SAM" id="Coils"/>
    </source>
</evidence>
<feature type="region of interest" description="Disordered" evidence="6">
    <location>
        <begin position="499"/>
        <end position="524"/>
    </location>
</feature>
<dbReference type="GO" id="GO:0008270">
    <property type="term" value="F:zinc ion binding"/>
    <property type="evidence" value="ECO:0007669"/>
    <property type="project" value="UniProtKB-KW"/>
</dbReference>
<reference evidence="10" key="1">
    <citation type="journal article" date="2021" name="Evol. Appl.">
        <title>The genome of the Pyrenean desman and the effects of bottlenecks and inbreeding on the genomic landscape of an endangered species.</title>
        <authorList>
            <person name="Escoda L."/>
            <person name="Castresana J."/>
        </authorList>
    </citation>
    <scope>NUCLEOTIDE SEQUENCE</scope>
    <source>
        <strain evidence="10">IBE-C5619</strain>
    </source>
</reference>
<dbReference type="SMART" id="SM00336">
    <property type="entry name" value="BBOX"/>
    <property type="match status" value="2"/>
</dbReference>
<dbReference type="PROSITE" id="PS00518">
    <property type="entry name" value="ZF_RING_1"/>
    <property type="match status" value="1"/>
</dbReference>
<dbReference type="PANTHER" id="PTHR24103">
    <property type="entry name" value="E3 UBIQUITIN-PROTEIN LIGASE TRIM"/>
    <property type="match status" value="1"/>
</dbReference>
<keyword evidence="3" id="KW-0862">Zinc</keyword>
<feature type="non-terminal residue" evidence="10">
    <location>
        <position position="1"/>
    </location>
</feature>
<dbReference type="Proteomes" id="UP000700334">
    <property type="component" value="Unassembled WGS sequence"/>
</dbReference>
<gene>
    <name evidence="10" type="ORF">J0S82_005628</name>
</gene>
<dbReference type="SMART" id="SM00449">
    <property type="entry name" value="SPRY"/>
    <property type="match status" value="2"/>
</dbReference>
<evidence type="ECO:0000259" key="9">
    <source>
        <dbReference type="PROSITE" id="PS50188"/>
    </source>
</evidence>
<feature type="domain" description="RING-type" evidence="7">
    <location>
        <begin position="51"/>
        <end position="97"/>
    </location>
</feature>
<keyword evidence="5" id="KW-0175">Coiled coil</keyword>
<dbReference type="Pfam" id="PF00622">
    <property type="entry name" value="SPRY"/>
    <property type="match status" value="2"/>
</dbReference>
<dbReference type="PROSITE" id="PS50089">
    <property type="entry name" value="ZF_RING_2"/>
    <property type="match status" value="1"/>
</dbReference>
<dbReference type="EMBL" id="JAGFMF010012115">
    <property type="protein sequence ID" value="KAG8507269.1"/>
    <property type="molecule type" value="Genomic_DNA"/>
</dbReference>
<evidence type="ECO:0000256" key="2">
    <source>
        <dbReference type="ARBA" id="ARBA00022771"/>
    </source>
</evidence>
<dbReference type="AlphaFoldDB" id="A0A8J5ZNL3"/>
<dbReference type="SUPFAM" id="SSF49899">
    <property type="entry name" value="Concanavalin A-like lectins/glucanases"/>
    <property type="match status" value="2"/>
</dbReference>
<evidence type="ECO:0000259" key="8">
    <source>
        <dbReference type="PROSITE" id="PS50119"/>
    </source>
</evidence>
<dbReference type="PROSITE" id="PS50188">
    <property type="entry name" value="B302_SPRY"/>
    <property type="match status" value="2"/>
</dbReference>
<feature type="domain" description="B30.2/SPRY" evidence="9">
    <location>
        <begin position="308"/>
        <end position="500"/>
    </location>
</feature>
<feature type="domain" description="B30.2/SPRY" evidence="9">
    <location>
        <begin position="876"/>
        <end position="1066"/>
    </location>
</feature>
<evidence type="ECO:0000313" key="10">
    <source>
        <dbReference type="EMBL" id="KAG8507269.1"/>
    </source>
</evidence>
<keyword evidence="1" id="KW-0479">Metal-binding</keyword>
<dbReference type="InterPro" id="IPR003879">
    <property type="entry name" value="Butyrophylin_SPRY"/>
</dbReference>
<name>A0A8J5ZNL3_GALPY</name>
<feature type="coiled-coil region" evidence="5">
    <location>
        <begin position="236"/>
        <end position="273"/>
    </location>
</feature>
<dbReference type="InterPro" id="IPR013083">
    <property type="entry name" value="Znf_RING/FYVE/PHD"/>
</dbReference>
<dbReference type="CDD" id="cd19761">
    <property type="entry name" value="Bbox2_TRIM5-like"/>
    <property type="match status" value="2"/>
</dbReference>
<dbReference type="OrthoDB" id="128536at2759"/>
<keyword evidence="11" id="KW-1185">Reference proteome</keyword>
<dbReference type="InterPro" id="IPR017907">
    <property type="entry name" value="Znf_RING_CS"/>
</dbReference>
<comment type="caution">
    <text evidence="10">The sequence shown here is derived from an EMBL/GenBank/DDBJ whole genome shotgun (WGS) entry which is preliminary data.</text>
</comment>
<evidence type="ECO:0000259" key="7">
    <source>
        <dbReference type="PROSITE" id="PS50089"/>
    </source>
</evidence>
<dbReference type="Pfam" id="PF13765">
    <property type="entry name" value="PRY"/>
    <property type="match status" value="2"/>
</dbReference>
<evidence type="ECO:0000313" key="11">
    <source>
        <dbReference type="Proteomes" id="UP000700334"/>
    </source>
</evidence>